<organism evidence="9">
    <name type="scientific">uncultured Caudovirales phage</name>
    <dbReference type="NCBI Taxonomy" id="2100421"/>
    <lineage>
        <taxon>Viruses</taxon>
        <taxon>Duplodnaviria</taxon>
        <taxon>Heunggongvirae</taxon>
        <taxon>Uroviricota</taxon>
        <taxon>Caudoviricetes</taxon>
        <taxon>Peduoviridae</taxon>
        <taxon>Maltschvirus</taxon>
        <taxon>Maltschvirus maltsch</taxon>
    </lineage>
</organism>
<feature type="domain" description="4Fe4S-binding SPASM" evidence="6">
    <location>
        <begin position="262"/>
        <end position="317"/>
    </location>
</feature>
<dbReference type="PANTHER" id="PTHR11228">
    <property type="entry name" value="RADICAL SAM DOMAIN PROTEIN"/>
    <property type="match status" value="1"/>
</dbReference>
<evidence type="ECO:0000259" key="6">
    <source>
        <dbReference type="Pfam" id="PF13186"/>
    </source>
</evidence>
<sequence>MAQIDPNGLCNAGCWFCPVSYAGNPESAKTNMSVEHLRSIVKQLVDGKGDFVSPDFNFIYTAHYNEVLLYKHFEEMLQIFREFGITTIVLSNGVPFTKARIDIIEKYQDVVVGICLNIPAAEEELWAKYTGLNPKLFEKMMANIQYAIEVLPKMFANKSMSIQINGVDSASLVENGGWLTLLEDAPPIDLDIESGDLARQHKLFLERFPGINAYKMNGLIDRAGHLDTAGVITNISGIKTHFKPEGKTVVGCSNGQGGRTTGWIHINPNGDVFICCNDFDFDTVFGNTLTTPIKDIWMSFEHKEAILDSYKGFCTTCAFAVWK</sequence>
<dbReference type="SFLD" id="SFLDS00029">
    <property type="entry name" value="Radical_SAM"/>
    <property type="match status" value="1"/>
</dbReference>
<evidence type="ECO:0000256" key="4">
    <source>
        <dbReference type="ARBA" id="ARBA00023014"/>
    </source>
</evidence>
<evidence type="ECO:0000313" key="9">
    <source>
        <dbReference type="EMBL" id="CAB4188754.1"/>
    </source>
</evidence>
<protein>
    <submittedName>
        <fullName evidence="9">Radical_SAM domain containing protein</fullName>
    </submittedName>
</protein>
<gene>
    <name evidence="8" type="ORF">UFOVP1035_123</name>
    <name evidence="9" type="ORF">UFOVP1181_82</name>
    <name evidence="7" type="ORF">UFOVP965_127</name>
</gene>
<reference evidence="9" key="1">
    <citation type="submission" date="2020-05" db="EMBL/GenBank/DDBJ databases">
        <authorList>
            <person name="Chiriac C."/>
            <person name="Salcher M."/>
            <person name="Ghai R."/>
            <person name="Kavagutti S V."/>
        </authorList>
    </citation>
    <scope>NUCLEOTIDE SEQUENCE</scope>
</reference>
<dbReference type="Pfam" id="PF04055">
    <property type="entry name" value="Radical_SAM"/>
    <property type="match status" value="1"/>
</dbReference>
<dbReference type="InterPro" id="IPR013785">
    <property type="entry name" value="Aldolase_TIM"/>
</dbReference>
<dbReference type="EMBL" id="LR796984">
    <property type="protein sequence ID" value="CAB4179916.1"/>
    <property type="molecule type" value="Genomic_DNA"/>
</dbReference>
<keyword evidence="1" id="KW-0949">S-adenosyl-L-methionine</keyword>
<dbReference type="Pfam" id="PF13186">
    <property type="entry name" value="SPASM"/>
    <property type="match status" value="1"/>
</dbReference>
<dbReference type="InterPro" id="IPR023885">
    <property type="entry name" value="4Fe4S-binding_SPASM_dom"/>
</dbReference>
<evidence type="ECO:0000256" key="1">
    <source>
        <dbReference type="ARBA" id="ARBA00022691"/>
    </source>
</evidence>
<proteinExistence type="predicted"/>
<dbReference type="CDD" id="cd01335">
    <property type="entry name" value="Radical_SAM"/>
    <property type="match status" value="1"/>
</dbReference>
<accession>A0A6J5RAW2</accession>
<dbReference type="InterPro" id="IPR058240">
    <property type="entry name" value="rSAM_sf"/>
</dbReference>
<dbReference type="InterPro" id="IPR007197">
    <property type="entry name" value="rSAM"/>
</dbReference>
<keyword evidence="2" id="KW-0479">Metal-binding</keyword>
<name>A0A6J5RAW2_9CAUD</name>
<dbReference type="SUPFAM" id="SSF102114">
    <property type="entry name" value="Radical SAM enzymes"/>
    <property type="match status" value="1"/>
</dbReference>
<evidence type="ECO:0000256" key="2">
    <source>
        <dbReference type="ARBA" id="ARBA00022723"/>
    </source>
</evidence>
<keyword evidence="3" id="KW-0408">Iron</keyword>
<evidence type="ECO:0000313" key="7">
    <source>
        <dbReference type="EMBL" id="CAB4175203.1"/>
    </source>
</evidence>
<evidence type="ECO:0000256" key="3">
    <source>
        <dbReference type="ARBA" id="ARBA00023004"/>
    </source>
</evidence>
<dbReference type="Gene3D" id="3.20.20.70">
    <property type="entry name" value="Aldolase class I"/>
    <property type="match status" value="1"/>
</dbReference>
<dbReference type="EMBL" id="LR796920">
    <property type="protein sequence ID" value="CAB4175203.1"/>
    <property type="molecule type" value="Genomic_DNA"/>
</dbReference>
<evidence type="ECO:0000313" key="8">
    <source>
        <dbReference type="EMBL" id="CAB4179916.1"/>
    </source>
</evidence>
<keyword evidence="4" id="KW-0411">Iron-sulfur</keyword>
<feature type="domain" description="Radical SAM core" evidence="5">
    <location>
        <begin position="9"/>
        <end position="153"/>
    </location>
</feature>
<dbReference type="GO" id="GO:0003824">
    <property type="term" value="F:catalytic activity"/>
    <property type="evidence" value="ECO:0007669"/>
    <property type="project" value="InterPro"/>
</dbReference>
<dbReference type="GO" id="GO:0046872">
    <property type="term" value="F:metal ion binding"/>
    <property type="evidence" value="ECO:0007669"/>
    <property type="project" value="UniProtKB-KW"/>
</dbReference>
<dbReference type="GO" id="GO:0051536">
    <property type="term" value="F:iron-sulfur cluster binding"/>
    <property type="evidence" value="ECO:0007669"/>
    <property type="project" value="UniProtKB-KW"/>
</dbReference>
<evidence type="ECO:0000259" key="5">
    <source>
        <dbReference type="Pfam" id="PF04055"/>
    </source>
</evidence>
<dbReference type="CDD" id="cd21109">
    <property type="entry name" value="SPASM"/>
    <property type="match status" value="1"/>
</dbReference>
<dbReference type="EMBL" id="LR797127">
    <property type="protein sequence ID" value="CAB4188754.1"/>
    <property type="molecule type" value="Genomic_DNA"/>
</dbReference>
<dbReference type="PANTHER" id="PTHR11228:SF7">
    <property type="entry name" value="PQQA PEPTIDE CYCLASE"/>
    <property type="match status" value="1"/>
</dbReference>
<dbReference type="InterPro" id="IPR050377">
    <property type="entry name" value="Radical_SAM_PqqE_MftC-like"/>
</dbReference>